<dbReference type="SUPFAM" id="SSF53474">
    <property type="entry name" value="alpha/beta-Hydrolases"/>
    <property type="match status" value="1"/>
</dbReference>
<dbReference type="InterPro" id="IPR050266">
    <property type="entry name" value="AB_hydrolase_sf"/>
</dbReference>
<dbReference type="InterPro" id="IPR005945">
    <property type="entry name" value="Pro_imino_pep"/>
</dbReference>
<sequence length="303" mass="34322">MSSELIGYAPFTLGKETYQTWYKILGDVKSHRPVVTIHGGPGMSHHYMLPHTELFTQSGIPVVFYDQIGNGQSSHVRDGPKDFWTPELFMDELNNLLKHLEIYDDFDLLGQSWGGMLAGQYAATHTPPGLKRLIIANSPASVPLLSGGTDELLSKFSKEFVEMVRKHEELGTTESQEYQEATMLFYKKHTCTLDPWPETLIESFAVMDKNPTVYRTMIGPSEFSCTGSLKEWSIVDILHKVPYPTLLISAPLDQVQEASVLPFFTNIPRVKWVELQNSTHLAMYEEPERYFKVILDFLGGTKV</sequence>
<dbReference type="NCBIfam" id="TIGR01250">
    <property type="entry name" value="pro_imino_pep_2"/>
    <property type="match status" value="1"/>
</dbReference>
<comment type="similarity">
    <text evidence="1">Belongs to the peptidase S33 family.</text>
</comment>
<dbReference type="GO" id="GO:0008233">
    <property type="term" value="F:peptidase activity"/>
    <property type="evidence" value="ECO:0007669"/>
    <property type="project" value="InterPro"/>
</dbReference>
<keyword evidence="2 4" id="KW-0378">Hydrolase</keyword>
<dbReference type="Gene3D" id="3.40.50.1820">
    <property type="entry name" value="alpha/beta hydrolase"/>
    <property type="match status" value="1"/>
</dbReference>
<evidence type="ECO:0000259" key="3">
    <source>
        <dbReference type="Pfam" id="PF00561"/>
    </source>
</evidence>
<dbReference type="Proteomes" id="UP000308652">
    <property type="component" value="Unassembled WGS sequence"/>
</dbReference>
<dbReference type="InterPro" id="IPR000073">
    <property type="entry name" value="AB_hydrolase_1"/>
</dbReference>
<evidence type="ECO:0000313" key="4">
    <source>
        <dbReference type="EMBL" id="TFK38247.1"/>
    </source>
</evidence>
<dbReference type="InterPro" id="IPR029058">
    <property type="entry name" value="AB_hydrolase_fold"/>
</dbReference>
<accession>A0A5C3M0E7</accession>
<feature type="domain" description="AB hydrolase-1" evidence="3">
    <location>
        <begin position="33"/>
        <end position="287"/>
    </location>
</feature>
<evidence type="ECO:0000256" key="2">
    <source>
        <dbReference type="ARBA" id="ARBA00022801"/>
    </source>
</evidence>
<dbReference type="AlphaFoldDB" id="A0A5C3M0E7"/>
<evidence type="ECO:0000256" key="1">
    <source>
        <dbReference type="ARBA" id="ARBA00010088"/>
    </source>
</evidence>
<gene>
    <name evidence="4" type="ORF">BDQ12DRAFT_735812</name>
</gene>
<dbReference type="PIRSF" id="PIRSF005539">
    <property type="entry name" value="Pept_S33_TRI_F1"/>
    <property type="match status" value="1"/>
</dbReference>
<dbReference type="InterPro" id="IPR002410">
    <property type="entry name" value="Peptidase_S33"/>
</dbReference>
<dbReference type="PRINTS" id="PR00793">
    <property type="entry name" value="PROAMNOPTASE"/>
</dbReference>
<name>A0A5C3M0E7_9AGAR</name>
<reference evidence="4 5" key="1">
    <citation type="journal article" date="2019" name="Nat. Ecol. Evol.">
        <title>Megaphylogeny resolves global patterns of mushroom evolution.</title>
        <authorList>
            <person name="Varga T."/>
            <person name="Krizsan K."/>
            <person name="Foldi C."/>
            <person name="Dima B."/>
            <person name="Sanchez-Garcia M."/>
            <person name="Sanchez-Ramirez S."/>
            <person name="Szollosi G.J."/>
            <person name="Szarkandi J.G."/>
            <person name="Papp V."/>
            <person name="Albert L."/>
            <person name="Andreopoulos W."/>
            <person name="Angelini C."/>
            <person name="Antonin V."/>
            <person name="Barry K.W."/>
            <person name="Bougher N.L."/>
            <person name="Buchanan P."/>
            <person name="Buyck B."/>
            <person name="Bense V."/>
            <person name="Catcheside P."/>
            <person name="Chovatia M."/>
            <person name="Cooper J."/>
            <person name="Damon W."/>
            <person name="Desjardin D."/>
            <person name="Finy P."/>
            <person name="Geml J."/>
            <person name="Haridas S."/>
            <person name="Hughes K."/>
            <person name="Justo A."/>
            <person name="Karasinski D."/>
            <person name="Kautmanova I."/>
            <person name="Kiss B."/>
            <person name="Kocsube S."/>
            <person name="Kotiranta H."/>
            <person name="LaButti K.M."/>
            <person name="Lechner B.E."/>
            <person name="Liimatainen K."/>
            <person name="Lipzen A."/>
            <person name="Lukacs Z."/>
            <person name="Mihaltcheva S."/>
            <person name="Morgado L.N."/>
            <person name="Niskanen T."/>
            <person name="Noordeloos M.E."/>
            <person name="Ohm R.A."/>
            <person name="Ortiz-Santana B."/>
            <person name="Ovrebo C."/>
            <person name="Racz N."/>
            <person name="Riley R."/>
            <person name="Savchenko A."/>
            <person name="Shiryaev A."/>
            <person name="Soop K."/>
            <person name="Spirin V."/>
            <person name="Szebenyi C."/>
            <person name="Tomsovsky M."/>
            <person name="Tulloss R.E."/>
            <person name="Uehling J."/>
            <person name="Grigoriev I.V."/>
            <person name="Vagvolgyi C."/>
            <person name="Papp T."/>
            <person name="Martin F.M."/>
            <person name="Miettinen O."/>
            <person name="Hibbett D.S."/>
            <person name="Nagy L.G."/>
        </authorList>
    </citation>
    <scope>NUCLEOTIDE SEQUENCE [LARGE SCALE GENOMIC DNA]</scope>
    <source>
        <strain evidence="4 5">CBS 166.37</strain>
    </source>
</reference>
<evidence type="ECO:0000313" key="5">
    <source>
        <dbReference type="Proteomes" id="UP000308652"/>
    </source>
</evidence>
<dbReference type="OrthoDB" id="190201at2759"/>
<dbReference type="PANTHER" id="PTHR43798">
    <property type="entry name" value="MONOACYLGLYCEROL LIPASE"/>
    <property type="match status" value="1"/>
</dbReference>
<dbReference type="Pfam" id="PF00561">
    <property type="entry name" value="Abhydrolase_1"/>
    <property type="match status" value="1"/>
</dbReference>
<dbReference type="EMBL" id="ML213604">
    <property type="protein sequence ID" value="TFK38247.1"/>
    <property type="molecule type" value="Genomic_DNA"/>
</dbReference>
<protein>
    <submittedName>
        <fullName evidence="4">Alpha/Beta hydrolase protein</fullName>
    </submittedName>
</protein>
<organism evidence="4 5">
    <name type="scientific">Crucibulum laeve</name>
    <dbReference type="NCBI Taxonomy" id="68775"/>
    <lineage>
        <taxon>Eukaryota</taxon>
        <taxon>Fungi</taxon>
        <taxon>Dikarya</taxon>
        <taxon>Basidiomycota</taxon>
        <taxon>Agaricomycotina</taxon>
        <taxon>Agaricomycetes</taxon>
        <taxon>Agaricomycetidae</taxon>
        <taxon>Agaricales</taxon>
        <taxon>Agaricineae</taxon>
        <taxon>Nidulariaceae</taxon>
        <taxon>Crucibulum</taxon>
    </lineage>
</organism>
<dbReference type="STRING" id="68775.A0A5C3M0E7"/>
<keyword evidence="5" id="KW-1185">Reference proteome</keyword>
<proteinExistence type="inferred from homology"/>
<dbReference type="GO" id="GO:0006508">
    <property type="term" value="P:proteolysis"/>
    <property type="evidence" value="ECO:0007669"/>
    <property type="project" value="InterPro"/>
</dbReference>